<sequence length="155" mass="16451">MAKCDVDPGQSPQDPVGRPIRHQSGIKHTTGEAVFIDDIRPVDGELSLAVVTSVKAHAKIISIDASEALQVPGVVEVVTARDVPGKNGKDEQAYAEDKVICVGQIICAVVAESLTQAKCGAGKVKIVYKDLDPILTIEIPKDKPGTYKPWAIDIA</sequence>
<dbReference type="Proteomes" id="UP000504627">
    <property type="component" value="Unplaced"/>
</dbReference>
<dbReference type="RefSeq" id="XP_039243427.1">
    <property type="nucleotide sequence ID" value="XM_039387493.1"/>
</dbReference>
<dbReference type="Pfam" id="PF01315">
    <property type="entry name" value="Ald_Xan_dh_C"/>
    <property type="match status" value="1"/>
</dbReference>
<evidence type="ECO:0000313" key="3">
    <source>
        <dbReference type="Proteomes" id="UP000504627"/>
    </source>
</evidence>
<reference evidence="4" key="1">
    <citation type="submission" date="2025-08" db="UniProtKB">
        <authorList>
            <consortium name="RefSeq"/>
        </authorList>
    </citation>
    <scope>IDENTIFICATION</scope>
    <source>
        <tissue evidence="4">Muscle</tissue>
    </source>
</reference>
<dbReference type="InterPro" id="IPR000674">
    <property type="entry name" value="Ald_Oxase/Xan_DH_a/b"/>
</dbReference>
<name>A0A7R5L1S2_9PASS</name>
<dbReference type="SMART" id="SM01008">
    <property type="entry name" value="Ald_Xan_dh_C"/>
    <property type="match status" value="1"/>
</dbReference>
<gene>
    <name evidence="4" type="primary">LOC120324514</name>
</gene>
<dbReference type="Gene3D" id="3.90.1170.50">
    <property type="entry name" value="Aldehyde oxidase/xanthine dehydrogenase, a/b hammerhead"/>
    <property type="match status" value="1"/>
</dbReference>
<dbReference type="FunFam" id="3.90.1170.50:FF:000001">
    <property type="entry name" value="Aldehyde oxidase 1"/>
    <property type="match status" value="1"/>
</dbReference>
<feature type="domain" description="Aldehyde oxidase/xanthine dehydrogenase a/b hammerhead" evidence="2">
    <location>
        <begin position="30"/>
        <end position="132"/>
    </location>
</feature>
<organism evidence="3 4">
    <name type="scientific">Pipra filicauda</name>
    <name type="common">Wire-tailed manakin</name>
    <dbReference type="NCBI Taxonomy" id="649802"/>
    <lineage>
        <taxon>Eukaryota</taxon>
        <taxon>Metazoa</taxon>
        <taxon>Chordata</taxon>
        <taxon>Craniata</taxon>
        <taxon>Vertebrata</taxon>
        <taxon>Euteleostomi</taxon>
        <taxon>Archelosauria</taxon>
        <taxon>Archosauria</taxon>
        <taxon>Dinosauria</taxon>
        <taxon>Saurischia</taxon>
        <taxon>Theropoda</taxon>
        <taxon>Coelurosauria</taxon>
        <taxon>Aves</taxon>
        <taxon>Neognathae</taxon>
        <taxon>Neoaves</taxon>
        <taxon>Telluraves</taxon>
        <taxon>Australaves</taxon>
        <taxon>Passeriformes</taxon>
        <taxon>Pipridae</taxon>
        <taxon>Pipra</taxon>
    </lineage>
</organism>
<accession>A0A7R5L1S2</accession>
<proteinExistence type="predicted"/>
<dbReference type="GeneID" id="120324514"/>
<dbReference type="PANTHER" id="PTHR45444">
    <property type="entry name" value="XANTHINE DEHYDROGENASE"/>
    <property type="match status" value="1"/>
</dbReference>
<feature type="region of interest" description="Disordered" evidence="1">
    <location>
        <begin position="1"/>
        <end position="24"/>
    </location>
</feature>
<dbReference type="GO" id="GO:0016491">
    <property type="term" value="F:oxidoreductase activity"/>
    <property type="evidence" value="ECO:0007669"/>
    <property type="project" value="InterPro"/>
</dbReference>
<dbReference type="InterPro" id="IPR036856">
    <property type="entry name" value="Ald_Oxase/Xan_DH_a/b_sf"/>
</dbReference>
<evidence type="ECO:0000313" key="4">
    <source>
        <dbReference type="RefSeq" id="XP_039243427.1"/>
    </source>
</evidence>
<dbReference type="SUPFAM" id="SSF54665">
    <property type="entry name" value="CO dehydrogenase molybdoprotein N-domain-like"/>
    <property type="match status" value="1"/>
</dbReference>
<dbReference type="PANTHER" id="PTHR45444:SF3">
    <property type="entry name" value="XANTHINE DEHYDROGENASE"/>
    <property type="match status" value="1"/>
</dbReference>
<dbReference type="GO" id="GO:0005506">
    <property type="term" value="F:iron ion binding"/>
    <property type="evidence" value="ECO:0007669"/>
    <property type="project" value="InterPro"/>
</dbReference>
<protein>
    <submittedName>
        <fullName evidence="4">Aldehyde oxidase 3-like</fullName>
    </submittedName>
</protein>
<dbReference type="AlphaFoldDB" id="A0A7R5L1S2"/>
<dbReference type="InParanoid" id="A0A7R5L1S2"/>
<evidence type="ECO:0000259" key="2">
    <source>
        <dbReference type="SMART" id="SM01008"/>
    </source>
</evidence>
<keyword evidence="3" id="KW-1185">Reference proteome</keyword>
<dbReference type="InterPro" id="IPR016208">
    <property type="entry name" value="Ald_Oxase/xanthine_DH-like"/>
</dbReference>
<evidence type="ECO:0000256" key="1">
    <source>
        <dbReference type="SAM" id="MobiDB-lite"/>
    </source>
</evidence>